<keyword evidence="4" id="KW-0732">Signal</keyword>
<feature type="region of interest" description="Disordered" evidence="3">
    <location>
        <begin position="21"/>
        <end position="65"/>
    </location>
</feature>
<accession>A0A329M6U3</accession>
<dbReference type="PANTHER" id="PTHR47199:SF2">
    <property type="entry name" value="PHOTOSYSTEM II STABILITY_ASSEMBLY FACTOR HCF136, CHLOROPLASTIC"/>
    <property type="match status" value="1"/>
</dbReference>
<evidence type="ECO:0000256" key="3">
    <source>
        <dbReference type="SAM" id="MobiDB-lite"/>
    </source>
</evidence>
<dbReference type="Gene3D" id="2.130.10.10">
    <property type="entry name" value="YVTN repeat-like/Quinoprotein amine dehydrogenase"/>
    <property type="match status" value="1"/>
</dbReference>
<dbReference type="Pfam" id="PF14870">
    <property type="entry name" value="PSII_BNR"/>
    <property type="match status" value="1"/>
</dbReference>
<sequence length="403" mass="41484">MKLSIAASTFLIALTGCRGASVSPQPTEANTAAPSAAPTAASDASVSPADTDKSTPSAKPTAAAATGMVTAVRLADPKSGWTAGEGWIARTDDAGKHWSMQYQGSGTIRQVFALNGTNAWAAVEGTDTGAGGAGYSLLGTADGGKHWTKAGMVPNKGFLHFVNKTEAYSANAKTTDGGKTWSTLPVPERLVGDAYFHDAKNGWAVTQNKDAAAIMRTADGGKTWNTVMSRTLAGQLNGAIIRSAGAEDAWVEWIGDSGMTQTSYSLFHSVDGGKQWLTVLANSTAGAGPAPGFTMENTEGHKNSGSGPGPLYVVNPSTAFMGGYCGACDLPNSVGKTTDGGKTWINGTQSIEGYAGALLAMADDKQGWWIGTDHTTPSVMYTTSDGGAHWTKAHTFDKPKSAS</sequence>
<gene>
    <name evidence="6" type="ORF">DQG23_29685</name>
</gene>
<feature type="chain" id="PRO_5038515863" description="Photosynthesis system II assembly factor Ycf48/Hcf136-like domain-containing protein" evidence="4">
    <location>
        <begin position="21"/>
        <end position="403"/>
    </location>
</feature>
<evidence type="ECO:0000256" key="1">
    <source>
        <dbReference type="ARBA" id="ARBA00022531"/>
    </source>
</evidence>
<reference evidence="6 7" key="1">
    <citation type="journal article" date="2009" name="Int. J. Syst. Evol. Microbiol.">
        <title>Paenibacillus contaminans sp. nov., isolated from a contaminated laboratory plate.</title>
        <authorList>
            <person name="Chou J.H."/>
            <person name="Lee J.H."/>
            <person name="Lin M.C."/>
            <person name="Chang P.S."/>
            <person name="Arun A.B."/>
            <person name="Young C.C."/>
            <person name="Chen W.M."/>
        </authorList>
    </citation>
    <scope>NUCLEOTIDE SEQUENCE [LARGE SCALE GENOMIC DNA]</scope>
    <source>
        <strain evidence="6 7">CKOBP-6</strain>
    </source>
</reference>
<keyword evidence="1" id="KW-0602">Photosynthesis</keyword>
<evidence type="ECO:0000313" key="6">
    <source>
        <dbReference type="EMBL" id="RAV15635.1"/>
    </source>
</evidence>
<comment type="caution">
    <text evidence="6">The sequence shown here is derived from an EMBL/GenBank/DDBJ whole genome shotgun (WGS) entry which is preliminary data.</text>
</comment>
<evidence type="ECO:0000256" key="4">
    <source>
        <dbReference type="SAM" id="SignalP"/>
    </source>
</evidence>
<feature type="signal peptide" evidence="4">
    <location>
        <begin position="1"/>
        <end position="20"/>
    </location>
</feature>
<dbReference type="PROSITE" id="PS51257">
    <property type="entry name" value="PROKAR_LIPOPROTEIN"/>
    <property type="match status" value="1"/>
</dbReference>
<keyword evidence="7" id="KW-1185">Reference proteome</keyword>
<dbReference type="InterPro" id="IPR015943">
    <property type="entry name" value="WD40/YVTN_repeat-like_dom_sf"/>
</dbReference>
<feature type="domain" description="Photosynthesis system II assembly factor Ycf48/Hcf136-like" evidence="5">
    <location>
        <begin position="133"/>
        <end position="238"/>
    </location>
</feature>
<dbReference type="PANTHER" id="PTHR47199">
    <property type="entry name" value="PHOTOSYSTEM II STABILITY/ASSEMBLY FACTOR HCF136, CHLOROPLASTIC"/>
    <property type="match status" value="1"/>
</dbReference>
<keyword evidence="2" id="KW-0604">Photosystem II</keyword>
<dbReference type="EMBL" id="QMFB01000023">
    <property type="protein sequence ID" value="RAV15635.1"/>
    <property type="molecule type" value="Genomic_DNA"/>
</dbReference>
<dbReference type="SUPFAM" id="SSF110296">
    <property type="entry name" value="Oligoxyloglucan reducing end-specific cellobiohydrolase"/>
    <property type="match status" value="2"/>
</dbReference>
<protein>
    <recommendedName>
        <fullName evidence="5">Photosynthesis system II assembly factor Ycf48/Hcf136-like domain-containing protein</fullName>
    </recommendedName>
</protein>
<dbReference type="OrthoDB" id="2661955at2"/>
<organism evidence="6 7">
    <name type="scientific">Paenibacillus contaminans</name>
    <dbReference type="NCBI Taxonomy" id="450362"/>
    <lineage>
        <taxon>Bacteria</taxon>
        <taxon>Bacillati</taxon>
        <taxon>Bacillota</taxon>
        <taxon>Bacilli</taxon>
        <taxon>Bacillales</taxon>
        <taxon>Paenibacillaceae</taxon>
        <taxon>Paenibacillus</taxon>
    </lineage>
</organism>
<name>A0A329M6U3_9BACL</name>
<evidence type="ECO:0000259" key="5">
    <source>
        <dbReference type="Pfam" id="PF14870"/>
    </source>
</evidence>
<dbReference type="InterPro" id="IPR028203">
    <property type="entry name" value="PSII_CF48-like_dom"/>
</dbReference>
<dbReference type="Proteomes" id="UP000250369">
    <property type="component" value="Unassembled WGS sequence"/>
</dbReference>
<dbReference type="GO" id="GO:0009523">
    <property type="term" value="C:photosystem II"/>
    <property type="evidence" value="ECO:0007669"/>
    <property type="project" value="UniProtKB-KW"/>
</dbReference>
<dbReference type="GO" id="GO:0015979">
    <property type="term" value="P:photosynthesis"/>
    <property type="evidence" value="ECO:0007669"/>
    <property type="project" value="UniProtKB-KW"/>
</dbReference>
<evidence type="ECO:0000256" key="2">
    <source>
        <dbReference type="ARBA" id="ARBA00023276"/>
    </source>
</evidence>
<feature type="compositionally biased region" description="Low complexity" evidence="3">
    <location>
        <begin position="26"/>
        <end position="65"/>
    </location>
</feature>
<proteinExistence type="predicted"/>
<evidence type="ECO:0000313" key="7">
    <source>
        <dbReference type="Proteomes" id="UP000250369"/>
    </source>
</evidence>
<dbReference type="AlphaFoldDB" id="A0A329M6U3"/>